<reference evidence="2 3" key="1">
    <citation type="submission" date="2016-12" db="EMBL/GenBank/DDBJ databases">
        <authorList>
            <person name="Song W.-J."/>
            <person name="Kurnit D.M."/>
        </authorList>
    </citation>
    <scope>NUCLEOTIDE SEQUENCE [LARGE SCALE GENOMIC DNA]</scope>
    <source>
        <strain evidence="2 3">DSM 14810</strain>
    </source>
</reference>
<feature type="compositionally biased region" description="Basic and acidic residues" evidence="1">
    <location>
        <begin position="68"/>
        <end position="79"/>
    </location>
</feature>
<proteinExistence type="predicted"/>
<evidence type="ECO:0000313" key="3">
    <source>
        <dbReference type="Proteomes" id="UP000184097"/>
    </source>
</evidence>
<dbReference type="InterPro" id="IPR046313">
    <property type="entry name" value="DUF6465"/>
</dbReference>
<dbReference type="Proteomes" id="UP000184097">
    <property type="component" value="Unassembled WGS sequence"/>
</dbReference>
<feature type="region of interest" description="Disordered" evidence="1">
    <location>
        <begin position="1"/>
        <end position="118"/>
    </location>
</feature>
<dbReference type="AlphaFoldDB" id="A0A1M7SVY3"/>
<evidence type="ECO:0008006" key="4">
    <source>
        <dbReference type="Google" id="ProtNLM"/>
    </source>
</evidence>
<protein>
    <recommendedName>
        <fullName evidence="4">Histone H1-like nucleoprotein HC2</fullName>
    </recommendedName>
</protein>
<name>A0A1M7SVY3_9FIRM</name>
<dbReference type="Pfam" id="PF20069">
    <property type="entry name" value="DUF6465"/>
    <property type="match status" value="1"/>
</dbReference>
<accession>A0A1M7SVY3</accession>
<dbReference type="RefSeq" id="WP_072704769.1">
    <property type="nucleotide sequence ID" value="NZ_FRDH01000011.1"/>
</dbReference>
<sequence length="187" mass="20042">MAEIKKTETSVKPVATIKTPVAATATKTPEVKAAAPAAKPEVKKAEAKKPAAKKPATKKPAAKKPAAKKAEPKKAEAKKPAAKKTTTKTAAKKPATKTTAKKTTAKKAPAKKPVAKKTEAVQVSIELQYSYKHIPYEKIVEDSKNNFAYEMGGNVNDIKKLSIYVKPSEDAAYYVVNDKVQGRIGLE</sequence>
<organism evidence="2 3">
    <name type="scientific">Butyrivibrio hungatei DSM 14810</name>
    <dbReference type="NCBI Taxonomy" id="1121132"/>
    <lineage>
        <taxon>Bacteria</taxon>
        <taxon>Bacillati</taxon>
        <taxon>Bacillota</taxon>
        <taxon>Clostridia</taxon>
        <taxon>Lachnospirales</taxon>
        <taxon>Lachnospiraceae</taxon>
        <taxon>Butyrivibrio</taxon>
    </lineage>
</organism>
<feature type="compositionally biased region" description="Basic and acidic residues" evidence="1">
    <location>
        <begin position="40"/>
        <end position="49"/>
    </location>
</feature>
<evidence type="ECO:0000313" key="2">
    <source>
        <dbReference type="EMBL" id="SHN62554.1"/>
    </source>
</evidence>
<evidence type="ECO:0000256" key="1">
    <source>
        <dbReference type="SAM" id="MobiDB-lite"/>
    </source>
</evidence>
<feature type="compositionally biased region" description="Basic residues" evidence="1">
    <location>
        <begin position="80"/>
        <end position="115"/>
    </location>
</feature>
<gene>
    <name evidence="2" type="ORF">SAMN02745247_02535</name>
</gene>
<dbReference type="EMBL" id="FRDH01000011">
    <property type="protein sequence ID" value="SHN62554.1"/>
    <property type="molecule type" value="Genomic_DNA"/>
</dbReference>
<feature type="compositionally biased region" description="Basic residues" evidence="1">
    <location>
        <begin position="50"/>
        <end position="67"/>
    </location>
</feature>
<feature type="compositionally biased region" description="Low complexity" evidence="1">
    <location>
        <begin position="13"/>
        <end position="39"/>
    </location>
</feature>